<evidence type="ECO:0000256" key="1">
    <source>
        <dbReference type="SAM" id="MobiDB-lite"/>
    </source>
</evidence>
<evidence type="ECO:0000313" key="3">
    <source>
        <dbReference type="Proteomes" id="UP000240493"/>
    </source>
</evidence>
<accession>A0A2T3ZLW3</accession>
<dbReference type="AlphaFoldDB" id="A0A2T3ZLW3"/>
<name>A0A2T3ZLW3_TRIA4</name>
<feature type="region of interest" description="Disordered" evidence="1">
    <location>
        <begin position="63"/>
        <end position="91"/>
    </location>
</feature>
<keyword evidence="3" id="KW-1185">Reference proteome</keyword>
<reference evidence="2 3" key="1">
    <citation type="submission" date="2016-07" db="EMBL/GenBank/DDBJ databases">
        <title>Multiple horizontal gene transfer events from other fungi enriched the ability of initially mycotrophic Trichoderma (Ascomycota) to feed on dead plant biomass.</title>
        <authorList>
            <consortium name="DOE Joint Genome Institute"/>
            <person name="Aerts A."/>
            <person name="Atanasova L."/>
            <person name="Chenthamara K."/>
            <person name="Zhang J."/>
            <person name="Grujic M."/>
            <person name="Henrissat B."/>
            <person name="Kuo A."/>
            <person name="Salamov A."/>
            <person name="Lipzen A."/>
            <person name="Labutti K."/>
            <person name="Barry K."/>
            <person name="Miao Y."/>
            <person name="Rahimi M.J."/>
            <person name="Shen Q."/>
            <person name="Grigoriev I.V."/>
            <person name="Kubicek C.P."/>
            <person name="Druzhinina I.S."/>
        </authorList>
    </citation>
    <scope>NUCLEOTIDE SEQUENCE [LARGE SCALE GENOMIC DNA]</scope>
    <source>
        <strain evidence="2 3">CBS 433.97</strain>
    </source>
</reference>
<evidence type="ECO:0000313" key="2">
    <source>
        <dbReference type="EMBL" id="PTB45799.1"/>
    </source>
</evidence>
<gene>
    <name evidence="2" type="ORF">M441DRAFT_325465</name>
</gene>
<dbReference type="Proteomes" id="UP000240493">
    <property type="component" value="Unassembled WGS sequence"/>
</dbReference>
<proteinExistence type="predicted"/>
<dbReference type="EMBL" id="KZ679257">
    <property type="protein sequence ID" value="PTB45799.1"/>
    <property type="molecule type" value="Genomic_DNA"/>
</dbReference>
<sequence length="142" mass="16464">MVGFQVANISRRGALRRLQSRAKHRKPMNSFGSRRGLMVLMLAGGPAATLCRIRAVRRREAKEIKYQGGSQRGPERGIKRPQARPSARERQCRRLQRRFRRWAMVIQRNRMTPEVWKIRQPGRRPGFVWFLGGRGASGSETR</sequence>
<organism evidence="2 3">
    <name type="scientific">Trichoderma asperellum (strain ATCC 204424 / CBS 433.97 / NBRC 101777)</name>
    <dbReference type="NCBI Taxonomy" id="1042311"/>
    <lineage>
        <taxon>Eukaryota</taxon>
        <taxon>Fungi</taxon>
        <taxon>Dikarya</taxon>
        <taxon>Ascomycota</taxon>
        <taxon>Pezizomycotina</taxon>
        <taxon>Sordariomycetes</taxon>
        <taxon>Hypocreomycetidae</taxon>
        <taxon>Hypocreales</taxon>
        <taxon>Hypocreaceae</taxon>
        <taxon>Trichoderma</taxon>
    </lineage>
</organism>
<protein>
    <submittedName>
        <fullName evidence="2">Uncharacterized protein</fullName>
    </submittedName>
</protein>